<dbReference type="GO" id="GO:0071111">
    <property type="term" value="F:cyclic-guanylate-specific phosphodiesterase activity"/>
    <property type="evidence" value="ECO:0007669"/>
    <property type="project" value="InterPro"/>
</dbReference>
<dbReference type="SUPFAM" id="SSF52172">
    <property type="entry name" value="CheY-like"/>
    <property type="match status" value="1"/>
</dbReference>
<sequence length="699" mass="77888">MNPNDILRLLIINNSRSEAERLISMLNNAGRNTRAQHVESEDALVKLLQEQSWELAIAHAEAENLAPADAIRQIKRLNKDIPVILQTEEEGSHPVVDGLRMGATDVVRMDEDQHLLLVINREMSNRENRQARRKADRKFKEAERRSQQLLDSSRDAIAYVQDGMFLYVNQSFSERFGYEDPDDVLCLPTIDLVAKADQEETKAFLKEFTLKGEEAESTEISFTGLTSDGQEVKQQISVAHAIFDEEPCIQLVMRAAKVEANSAEFEAKLDEIKQRDVQTGLYNRQFFMEKLEAAVDKASEGDKGFTLTYIEADAFFDRVESVHGVSVADGIVKALAEMLSSQIKDEECLARFSDDTFAVLSPGTSADRLTTRARSLCKSIADKVFDIDGKTAQITITAGLSLITEATKDAESAIDQALQAIEELRKKDKEKITGNDALLYEPKETAEGQSITKAVQKAVDNNRFKLLFQPVISLRGNENELYEVLMRMVDDKGEEVQPSDFLEAADNIGVTTKIDRWVILESIKMLSEHRAKGNNTSLIVNLSRHSLTDDSLLPWLGVAFKAAKLPTDAIIFQVREIDVTNHLNAAKAFCTGISKLKSNLCIANFGCAMNHFTTLKHVPAAYIKVDGSFTQDVQNGNEGADGLTNMIKELHKLEKITVVPFVENASVLSTLWQSGVHYIQGHYLQGPAEGMNYDFSMDG</sequence>
<dbReference type="PANTHER" id="PTHR33121">
    <property type="entry name" value="CYCLIC DI-GMP PHOSPHODIESTERASE PDEF"/>
    <property type="match status" value="1"/>
</dbReference>
<dbReference type="SMART" id="SM00052">
    <property type="entry name" value="EAL"/>
    <property type="match status" value="1"/>
</dbReference>
<feature type="domain" description="Response regulatory" evidence="3">
    <location>
        <begin position="8"/>
        <end position="124"/>
    </location>
</feature>
<evidence type="ECO:0000259" key="3">
    <source>
        <dbReference type="PROSITE" id="PS50110"/>
    </source>
</evidence>
<feature type="domain" description="GGDEF" evidence="5">
    <location>
        <begin position="303"/>
        <end position="437"/>
    </location>
</feature>
<dbReference type="PANTHER" id="PTHR33121:SF23">
    <property type="entry name" value="CYCLIC DI-GMP PHOSPHODIESTERASE PDEB"/>
    <property type="match status" value="1"/>
</dbReference>
<keyword evidence="7" id="KW-1185">Reference proteome</keyword>
<dbReference type="Pfam" id="PF00990">
    <property type="entry name" value="GGDEF"/>
    <property type="match status" value="1"/>
</dbReference>
<dbReference type="InterPro" id="IPR001633">
    <property type="entry name" value="EAL_dom"/>
</dbReference>
<dbReference type="OrthoDB" id="7052318at2"/>
<evidence type="ECO:0000259" key="4">
    <source>
        <dbReference type="PROSITE" id="PS50883"/>
    </source>
</evidence>
<dbReference type="Gene3D" id="3.30.450.20">
    <property type="entry name" value="PAS domain"/>
    <property type="match status" value="1"/>
</dbReference>
<proteinExistence type="predicted"/>
<dbReference type="AlphaFoldDB" id="K4KLV3"/>
<dbReference type="EMBL" id="CP003746">
    <property type="protein sequence ID" value="AFU99185.1"/>
    <property type="molecule type" value="Genomic_DNA"/>
</dbReference>
<dbReference type="Proteomes" id="UP000000466">
    <property type="component" value="Chromosome"/>
</dbReference>
<dbReference type="HOGENOM" id="CLU_000445_70_50_6"/>
<dbReference type="eggNOG" id="COG2199">
    <property type="taxonomic scope" value="Bacteria"/>
</dbReference>
<dbReference type="SUPFAM" id="SSF55073">
    <property type="entry name" value="Nucleotide cyclase"/>
    <property type="match status" value="1"/>
</dbReference>
<feature type="coiled-coil region" evidence="2">
    <location>
        <begin position="125"/>
        <end position="152"/>
    </location>
</feature>
<dbReference type="PROSITE" id="PS50887">
    <property type="entry name" value="GGDEF"/>
    <property type="match status" value="1"/>
</dbReference>
<dbReference type="Gene3D" id="3.20.20.450">
    <property type="entry name" value="EAL domain"/>
    <property type="match status" value="1"/>
</dbReference>
<dbReference type="NCBIfam" id="TIGR00229">
    <property type="entry name" value="sensory_box"/>
    <property type="match status" value="1"/>
</dbReference>
<feature type="domain" description="EAL" evidence="4">
    <location>
        <begin position="448"/>
        <end position="699"/>
    </location>
</feature>
<dbReference type="GO" id="GO:0006355">
    <property type="term" value="P:regulation of DNA-templated transcription"/>
    <property type="evidence" value="ECO:0007669"/>
    <property type="project" value="InterPro"/>
</dbReference>
<dbReference type="CDD" id="cd01948">
    <property type="entry name" value="EAL"/>
    <property type="match status" value="1"/>
</dbReference>
<dbReference type="SUPFAM" id="SSF55785">
    <property type="entry name" value="PYP-like sensor domain (PAS domain)"/>
    <property type="match status" value="1"/>
</dbReference>
<dbReference type="CDD" id="cd00130">
    <property type="entry name" value="PAS"/>
    <property type="match status" value="1"/>
</dbReference>
<dbReference type="STRING" id="1117647.M5M_10020"/>
<dbReference type="InterPro" id="IPR043128">
    <property type="entry name" value="Rev_trsase/Diguanyl_cyclase"/>
</dbReference>
<dbReference type="SMART" id="SM00267">
    <property type="entry name" value="GGDEF"/>
    <property type="match status" value="1"/>
</dbReference>
<dbReference type="InterPro" id="IPR013767">
    <property type="entry name" value="PAS_fold"/>
</dbReference>
<evidence type="ECO:0000256" key="1">
    <source>
        <dbReference type="PROSITE-ProRule" id="PRU00169"/>
    </source>
</evidence>
<dbReference type="RefSeq" id="WP_015047349.1">
    <property type="nucleotide sequence ID" value="NC_018868.3"/>
</dbReference>
<dbReference type="Gene3D" id="3.40.50.2300">
    <property type="match status" value="1"/>
</dbReference>
<dbReference type="InterPro" id="IPR011006">
    <property type="entry name" value="CheY-like_superfamily"/>
</dbReference>
<dbReference type="CDD" id="cd01949">
    <property type="entry name" value="GGDEF"/>
    <property type="match status" value="1"/>
</dbReference>
<dbReference type="InterPro" id="IPR001789">
    <property type="entry name" value="Sig_transdc_resp-reg_receiver"/>
</dbReference>
<accession>K4KLV3</accession>
<evidence type="ECO:0000256" key="2">
    <source>
        <dbReference type="SAM" id="Coils"/>
    </source>
</evidence>
<dbReference type="Gene3D" id="3.30.70.270">
    <property type="match status" value="1"/>
</dbReference>
<dbReference type="InterPro" id="IPR000014">
    <property type="entry name" value="PAS"/>
</dbReference>
<evidence type="ECO:0000259" key="5">
    <source>
        <dbReference type="PROSITE" id="PS50887"/>
    </source>
</evidence>
<dbReference type="InterPro" id="IPR000160">
    <property type="entry name" value="GGDEF_dom"/>
</dbReference>
<keyword evidence="2" id="KW-0175">Coiled coil</keyword>
<dbReference type="InterPro" id="IPR050706">
    <property type="entry name" value="Cyclic-di-GMP_PDE-like"/>
</dbReference>
<evidence type="ECO:0000313" key="7">
    <source>
        <dbReference type="Proteomes" id="UP000000466"/>
    </source>
</evidence>
<protein>
    <submittedName>
        <fullName evidence="6">EAL domain-containing protein</fullName>
    </submittedName>
</protein>
<dbReference type="Pfam" id="PF00563">
    <property type="entry name" value="EAL"/>
    <property type="match status" value="1"/>
</dbReference>
<dbReference type="GO" id="GO:0000160">
    <property type="term" value="P:phosphorelay signal transduction system"/>
    <property type="evidence" value="ECO:0007669"/>
    <property type="project" value="InterPro"/>
</dbReference>
<dbReference type="eggNOG" id="COG3706">
    <property type="taxonomic scope" value="Bacteria"/>
</dbReference>
<dbReference type="eggNOG" id="COG2200">
    <property type="taxonomic scope" value="Bacteria"/>
</dbReference>
<organism evidence="6 7">
    <name type="scientific">Simiduia agarivorans (strain DSM 21679 / JCM 13881 / BCRC 17597 / SA1)</name>
    <dbReference type="NCBI Taxonomy" id="1117647"/>
    <lineage>
        <taxon>Bacteria</taxon>
        <taxon>Pseudomonadati</taxon>
        <taxon>Pseudomonadota</taxon>
        <taxon>Gammaproteobacteria</taxon>
        <taxon>Cellvibrionales</taxon>
        <taxon>Cellvibrionaceae</taxon>
        <taxon>Simiduia</taxon>
    </lineage>
</organism>
<dbReference type="KEGG" id="saga:M5M_10020"/>
<dbReference type="NCBIfam" id="TIGR00254">
    <property type="entry name" value="GGDEF"/>
    <property type="match status" value="1"/>
</dbReference>
<dbReference type="InterPro" id="IPR035965">
    <property type="entry name" value="PAS-like_dom_sf"/>
</dbReference>
<dbReference type="InterPro" id="IPR035919">
    <property type="entry name" value="EAL_sf"/>
</dbReference>
<evidence type="ECO:0000313" key="6">
    <source>
        <dbReference type="EMBL" id="AFU99185.1"/>
    </source>
</evidence>
<dbReference type="PROSITE" id="PS50883">
    <property type="entry name" value="EAL"/>
    <property type="match status" value="1"/>
</dbReference>
<dbReference type="PROSITE" id="PS50110">
    <property type="entry name" value="RESPONSE_REGULATORY"/>
    <property type="match status" value="1"/>
</dbReference>
<dbReference type="SUPFAM" id="SSF141868">
    <property type="entry name" value="EAL domain-like"/>
    <property type="match status" value="1"/>
</dbReference>
<name>K4KLV3_SIMAS</name>
<comment type="caution">
    <text evidence="1">Lacks conserved residue(s) required for the propagation of feature annotation.</text>
</comment>
<reference evidence="6 7" key="1">
    <citation type="journal article" date="2013" name="Genome Announc.">
        <title>Complete genome sequence of Simiduia agarivorans SA1(T), a marine bacterium able to degrade a variety of polysaccharides.</title>
        <authorList>
            <person name="Lin S.Y."/>
            <person name="Shieh W.Y."/>
            <person name="Chen J.S."/>
            <person name="Tang S.L."/>
        </authorList>
    </citation>
    <scope>NUCLEOTIDE SEQUENCE [LARGE SCALE GENOMIC DNA]</scope>
    <source>
        <strain evidence="7">DSM 21679 / JCM 13881 / BCRC 17597 / SA1</strain>
    </source>
</reference>
<dbReference type="Pfam" id="PF00989">
    <property type="entry name" value="PAS"/>
    <property type="match status" value="1"/>
</dbReference>
<dbReference type="InterPro" id="IPR029787">
    <property type="entry name" value="Nucleotide_cyclase"/>
</dbReference>
<gene>
    <name evidence="6" type="ordered locus">M5M_10020</name>
</gene>